<dbReference type="AlphaFoldDB" id="A0A923KXD2"/>
<dbReference type="GO" id="GO:0019632">
    <property type="term" value="P:shikimate metabolic process"/>
    <property type="evidence" value="ECO:0007669"/>
    <property type="project" value="TreeGrafter"/>
</dbReference>
<comment type="pathway">
    <text evidence="1 11">Metabolic intermediate biosynthesis; chorismate biosynthesis; chorismate from D-erythrose 4-phosphate and phosphoenolpyruvate: step 5/7.</text>
</comment>
<comment type="subunit">
    <text evidence="11">Monomer.</text>
</comment>
<accession>A0A923KXD2</accession>
<dbReference type="InterPro" id="IPR000623">
    <property type="entry name" value="Shikimate_kinase/TSH1"/>
</dbReference>
<gene>
    <name evidence="11" type="primary">aroK</name>
    <name evidence="13" type="ORF">H8S23_02760</name>
</gene>
<dbReference type="RefSeq" id="WP_186886772.1">
    <property type="nucleotide sequence ID" value="NZ_JACONZ010000001.1"/>
</dbReference>
<protein>
    <recommendedName>
        <fullName evidence="3 11">Shikimate kinase</fullName>
        <shortName evidence="11">SK</shortName>
        <ecNumber evidence="3 11">2.7.1.71</ecNumber>
    </recommendedName>
</protein>
<feature type="binding site" evidence="11">
    <location>
        <position position="311"/>
    </location>
    <ligand>
        <name>substrate</name>
    </ligand>
</feature>
<dbReference type="GO" id="GO:0005737">
    <property type="term" value="C:cytoplasm"/>
    <property type="evidence" value="ECO:0007669"/>
    <property type="project" value="UniProtKB-SubCell"/>
</dbReference>
<dbReference type="InterPro" id="IPR022893">
    <property type="entry name" value="Shikimate_DH_fam"/>
</dbReference>
<dbReference type="HAMAP" id="MF_00109">
    <property type="entry name" value="Shikimate_kinase"/>
    <property type="match status" value="1"/>
</dbReference>
<evidence type="ECO:0000256" key="11">
    <source>
        <dbReference type="HAMAP-Rule" id="MF_00109"/>
    </source>
</evidence>
<keyword evidence="4 11" id="KW-0028">Amino-acid biosynthesis</keyword>
<dbReference type="InterPro" id="IPR036291">
    <property type="entry name" value="NAD(P)-bd_dom_sf"/>
</dbReference>
<dbReference type="InterPro" id="IPR031322">
    <property type="entry name" value="Shikimate/glucono_kinase"/>
</dbReference>
<keyword evidence="5 11" id="KW-0808">Transferase</keyword>
<evidence type="ECO:0000256" key="1">
    <source>
        <dbReference type="ARBA" id="ARBA00004842"/>
    </source>
</evidence>
<dbReference type="GO" id="GO:0009423">
    <property type="term" value="P:chorismate biosynthetic process"/>
    <property type="evidence" value="ECO:0007669"/>
    <property type="project" value="UniProtKB-UniRule"/>
</dbReference>
<evidence type="ECO:0000256" key="8">
    <source>
        <dbReference type="ARBA" id="ARBA00022840"/>
    </source>
</evidence>
<dbReference type="GO" id="GO:0009073">
    <property type="term" value="P:aromatic amino acid family biosynthetic process"/>
    <property type="evidence" value="ECO:0007669"/>
    <property type="project" value="UniProtKB-KW"/>
</dbReference>
<reference evidence="13" key="1">
    <citation type="submission" date="2020-08" db="EMBL/GenBank/DDBJ databases">
        <title>Genome public.</title>
        <authorList>
            <person name="Liu C."/>
            <person name="Sun Q."/>
        </authorList>
    </citation>
    <scope>NUCLEOTIDE SEQUENCE</scope>
    <source>
        <strain evidence="13">BX8</strain>
    </source>
</reference>
<feature type="binding site" evidence="11">
    <location>
        <begin position="265"/>
        <end position="270"/>
    </location>
    <ligand>
        <name>ATP</name>
        <dbReference type="ChEBI" id="CHEBI:30616"/>
    </ligand>
</feature>
<dbReference type="InterPro" id="IPR046346">
    <property type="entry name" value="Aminoacid_DH-like_N_sf"/>
</dbReference>
<keyword evidence="11" id="KW-0963">Cytoplasm</keyword>
<dbReference type="CDD" id="cd00464">
    <property type="entry name" value="SK"/>
    <property type="match status" value="1"/>
</dbReference>
<evidence type="ECO:0000256" key="7">
    <source>
        <dbReference type="ARBA" id="ARBA00022777"/>
    </source>
</evidence>
<comment type="cofactor">
    <cofactor evidence="11">
        <name>Mg(2+)</name>
        <dbReference type="ChEBI" id="CHEBI:18420"/>
    </cofactor>
    <text evidence="11">Binds 1 Mg(2+) ion per subunit.</text>
</comment>
<comment type="function">
    <text evidence="11">Catalyzes the specific phosphorylation of the 3-hydroxyl group of shikimic acid using ATP as a cosubstrate.</text>
</comment>
<keyword evidence="6 11" id="KW-0547">Nucleotide-binding</keyword>
<feature type="domain" description="Shikimate dehydrogenase substrate binding N-terminal" evidence="12">
    <location>
        <begin position="8"/>
        <end position="82"/>
    </location>
</feature>
<evidence type="ECO:0000256" key="10">
    <source>
        <dbReference type="ARBA" id="ARBA00048567"/>
    </source>
</evidence>
<evidence type="ECO:0000313" key="13">
    <source>
        <dbReference type="EMBL" id="MBC5580419.1"/>
    </source>
</evidence>
<evidence type="ECO:0000259" key="12">
    <source>
        <dbReference type="Pfam" id="PF08501"/>
    </source>
</evidence>
<dbReference type="Gene3D" id="3.40.50.300">
    <property type="entry name" value="P-loop containing nucleotide triphosphate hydrolases"/>
    <property type="match status" value="1"/>
</dbReference>
<dbReference type="GO" id="GO:0005524">
    <property type="term" value="F:ATP binding"/>
    <property type="evidence" value="ECO:0007669"/>
    <property type="project" value="UniProtKB-UniRule"/>
</dbReference>
<evidence type="ECO:0000256" key="3">
    <source>
        <dbReference type="ARBA" id="ARBA00012154"/>
    </source>
</evidence>
<dbReference type="Proteomes" id="UP000659630">
    <property type="component" value="Unassembled WGS sequence"/>
</dbReference>
<dbReference type="SUPFAM" id="SSF51735">
    <property type="entry name" value="NAD(P)-binding Rossmann-fold domains"/>
    <property type="match status" value="1"/>
</dbReference>
<sequence length="417" mass="45471">METQRYGLIGEHLGHSFSKSIHEQLADYTYDLIELAPQQLAPFFAGRQFAALNVTIPYKEAVLPLLDEVDPRAAEIGAVNTVVNRGGKLTGYNTDYDGVDYLLHRHGILLGGRVVMILGTGGTSKTCAALARAKGAKEVLLVSRSGKGGALTYHDAAMRRDVQVLLNTTPCGMYPDNDGLPMDPALFPRLEAAADVVYNPLQTAFVLRALDLGLPAAGGLEMLVAQAKTAAELFLGRPLPDEEIGRVHRRLQAERANCVLIAMPGAGKTTVGGRAARMLGKTFVDTDDEITAYAGRTPAQIIEQDGEAAFREIESRVIAEIAKKGGQLIATGGGAVTRAENMRRLRQNGVILFIDRELSLLATSGRPLSRDFEALRQRYIERYPLYNRYCDLKLDNDETIETAARRVEEAFYAYFGA</sequence>
<keyword evidence="8 11" id="KW-0067">ATP-binding</keyword>
<evidence type="ECO:0000256" key="4">
    <source>
        <dbReference type="ARBA" id="ARBA00022605"/>
    </source>
</evidence>
<feature type="binding site" evidence="11">
    <location>
        <position position="366"/>
    </location>
    <ligand>
        <name>ATP</name>
        <dbReference type="ChEBI" id="CHEBI:30616"/>
    </ligand>
</feature>
<dbReference type="GO" id="GO:0004764">
    <property type="term" value="F:shikimate 3-dehydrogenase (NADP+) activity"/>
    <property type="evidence" value="ECO:0007669"/>
    <property type="project" value="InterPro"/>
</dbReference>
<name>A0A923KXD2_9FIRM</name>
<feature type="binding site" evidence="11">
    <location>
        <position position="333"/>
    </location>
    <ligand>
        <name>substrate</name>
    </ligand>
</feature>
<comment type="catalytic activity">
    <reaction evidence="10 11">
        <text>shikimate + ATP = 3-phosphoshikimate + ADP + H(+)</text>
        <dbReference type="Rhea" id="RHEA:13121"/>
        <dbReference type="ChEBI" id="CHEBI:15378"/>
        <dbReference type="ChEBI" id="CHEBI:30616"/>
        <dbReference type="ChEBI" id="CHEBI:36208"/>
        <dbReference type="ChEBI" id="CHEBI:145989"/>
        <dbReference type="ChEBI" id="CHEBI:456216"/>
        <dbReference type="EC" id="2.7.1.71"/>
    </reaction>
</comment>
<dbReference type="PROSITE" id="PS01128">
    <property type="entry name" value="SHIKIMATE_KINASE"/>
    <property type="match status" value="1"/>
</dbReference>
<keyword evidence="7 11" id="KW-0418">Kinase</keyword>
<dbReference type="SUPFAM" id="SSF52540">
    <property type="entry name" value="P-loop containing nucleoside triphosphate hydrolases"/>
    <property type="match status" value="1"/>
</dbReference>
<keyword evidence="9 11" id="KW-0057">Aromatic amino acid biosynthesis</keyword>
<dbReference type="PANTHER" id="PTHR21089:SF1">
    <property type="entry name" value="BIFUNCTIONAL 3-DEHYDROQUINATE DEHYDRATASE_SHIKIMATE DEHYDROGENASE, CHLOROPLASTIC"/>
    <property type="match status" value="1"/>
</dbReference>
<evidence type="ECO:0000256" key="2">
    <source>
        <dbReference type="ARBA" id="ARBA00004871"/>
    </source>
</evidence>
<feature type="binding site" evidence="11">
    <location>
        <position position="269"/>
    </location>
    <ligand>
        <name>Mg(2+)</name>
        <dbReference type="ChEBI" id="CHEBI:18420"/>
    </ligand>
</feature>
<keyword evidence="11" id="KW-0479">Metal-binding</keyword>
<dbReference type="EMBL" id="JACONZ010000001">
    <property type="protein sequence ID" value="MBC5580419.1"/>
    <property type="molecule type" value="Genomic_DNA"/>
</dbReference>
<dbReference type="Gene3D" id="3.40.50.720">
    <property type="entry name" value="NAD(P)-binding Rossmann-like Domain"/>
    <property type="match status" value="1"/>
</dbReference>
<evidence type="ECO:0000256" key="9">
    <source>
        <dbReference type="ARBA" id="ARBA00023141"/>
    </source>
</evidence>
<keyword evidence="11" id="KW-0460">Magnesium</keyword>
<comment type="pathway">
    <text evidence="2">Metabolic intermediate biosynthesis; chorismate biosynthesis; chorismate from D-erythrose 4-phosphate and phosphoenolpyruvate: step 4/7.</text>
</comment>
<comment type="similarity">
    <text evidence="11">Belongs to the shikimate kinase family.</text>
</comment>
<dbReference type="EC" id="2.7.1.71" evidence="3 11"/>
<dbReference type="GO" id="GO:0008652">
    <property type="term" value="P:amino acid biosynthetic process"/>
    <property type="evidence" value="ECO:0007669"/>
    <property type="project" value="UniProtKB-KW"/>
</dbReference>
<dbReference type="Pfam" id="PF01202">
    <property type="entry name" value="SKI"/>
    <property type="match status" value="1"/>
</dbReference>
<dbReference type="CDD" id="cd01065">
    <property type="entry name" value="NAD_bind_Shikimate_DH"/>
    <property type="match status" value="1"/>
</dbReference>
<comment type="subcellular location">
    <subcellularLocation>
        <location evidence="11">Cytoplasm</location>
    </subcellularLocation>
</comment>
<dbReference type="PRINTS" id="PR01100">
    <property type="entry name" value="SHIKIMTKNASE"/>
</dbReference>
<dbReference type="InterPro" id="IPR027417">
    <property type="entry name" value="P-loop_NTPase"/>
</dbReference>
<dbReference type="InterPro" id="IPR023000">
    <property type="entry name" value="Shikimate_kinase_CS"/>
</dbReference>
<dbReference type="GO" id="GO:0004765">
    <property type="term" value="F:shikimate kinase activity"/>
    <property type="evidence" value="ECO:0007669"/>
    <property type="project" value="UniProtKB-UniRule"/>
</dbReference>
<keyword evidence="14" id="KW-1185">Reference proteome</keyword>
<evidence type="ECO:0000313" key="14">
    <source>
        <dbReference type="Proteomes" id="UP000659630"/>
    </source>
</evidence>
<proteinExistence type="inferred from homology"/>
<comment type="caution">
    <text evidence="13">The sequence shown here is derived from an EMBL/GenBank/DDBJ whole genome shotgun (WGS) entry which is preliminary data.</text>
</comment>
<feature type="binding site" evidence="11">
    <location>
        <position position="287"/>
    </location>
    <ligand>
        <name>substrate</name>
    </ligand>
</feature>
<evidence type="ECO:0000256" key="6">
    <source>
        <dbReference type="ARBA" id="ARBA00022741"/>
    </source>
</evidence>
<comment type="caution">
    <text evidence="11">Lacks conserved residue(s) required for the propagation of feature annotation.</text>
</comment>
<dbReference type="Pfam" id="PF08501">
    <property type="entry name" value="Shikimate_dh_N"/>
    <property type="match status" value="1"/>
</dbReference>
<dbReference type="SUPFAM" id="SSF53223">
    <property type="entry name" value="Aminoacid dehydrogenase-like, N-terminal domain"/>
    <property type="match status" value="1"/>
</dbReference>
<dbReference type="PANTHER" id="PTHR21089">
    <property type="entry name" value="SHIKIMATE DEHYDROGENASE"/>
    <property type="match status" value="1"/>
</dbReference>
<dbReference type="InterPro" id="IPR013708">
    <property type="entry name" value="Shikimate_DH-bd_N"/>
</dbReference>
<feature type="binding site" evidence="11">
    <location>
        <position position="382"/>
    </location>
    <ligand>
        <name>substrate</name>
    </ligand>
</feature>
<organism evidence="13 14">
    <name type="scientific">Anaerofilum hominis</name>
    <dbReference type="NCBI Taxonomy" id="2763016"/>
    <lineage>
        <taxon>Bacteria</taxon>
        <taxon>Bacillati</taxon>
        <taxon>Bacillota</taxon>
        <taxon>Clostridia</taxon>
        <taxon>Eubacteriales</taxon>
        <taxon>Oscillospiraceae</taxon>
        <taxon>Anaerofilum</taxon>
    </lineage>
</organism>
<evidence type="ECO:0000256" key="5">
    <source>
        <dbReference type="ARBA" id="ARBA00022679"/>
    </source>
</evidence>
<dbReference type="Gene3D" id="3.40.50.10860">
    <property type="entry name" value="Leucine Dehydrogenase, chain A, domain 1"/>
    <property type="match status" value="1"/>
</dbReference>
<dbReference type="GO" id="GO:0000287">
    <property type="term" value="F:magnesium ion binding"/>
    <property type="evidence" value="ECO:0007669"/>
    <property type="project" value="UniProtKB-UniRule"/>
</dbReference>